<feature type="transmembrane region" description="Helical" evidence="7">
    <location>
        <begin position="150"/>
        <end position="171"/>
    </location>
</feature>
<dbReference type="InterPro" id="IPR034294">
    <property type="entry name" value="Aquaporin_transptr"/>
</dbReference>
<keyword evidence="2 6" id="KW-0813">Transport</keyword>
<evidence type="ECO:0000256" key="3">
    <source>
        <dbReference type="ARBA" id="ARBA00022692"/>
    </source>
</evidence>
<feature type="transmembrane region" description="Helical" evidence="7">
    <location>
        <begin position="84"/>
        <end position="103"/>
    </location>
</feature>
<dbReference type="STRING" id="1391654.AKJ09_04724"/>
<dbReference type="SUPFAM" id="SSF81338">
    <property type="entry name" value="Aquaporin-like"/>
    <property type="match status" value="1"/>
</dbReference>
<evidence type="ECO:0000256" key="1">
    <source>
        <dbReference type="ARBA" id="ARBA00004141"/>
    </source>
</evidence>
<feature type="transmembrane region" description="Helical" evidence="7">
    <location>
        <begin position="50"/>
        <end position="72"/>
    </location>
</feature>
<dbReference type="RefSeq" id="WP_146649096.1">
    <property type="nucleotide sequence ID" value="NZ_CP012333.1"/>
</dbReference>
<comment type="subcellular location">
    <subcellularLocation>
        <location evidence="1">Membrane</location>
        <topology evidence="1">Multi-pass membrane protein</topology>
    </subcellularLocation>
</comment>
<dbReference type="AlphaFoldDB" id="A0A0K1PX03"/>
<organism evidence="8 9">
    <name type="scientific">Labilithrix luteola</name>
    <dbReference type="NCBI Taxonomy" id="1391654"/>
    <lineage>
        <taxon>Bacteria</taxon>
        <taxon>Pseudomonadati</taxon>
        <taxon>Myxococcota</taxon>
        <taxon>Polyangia</taxon>
        <taxon>Polyangiales</taxon>
        <taxon>Labilitrichaceae</taxon>
        <taxon>Labilithrix</taxon>
    </lineage>
</organism>
<dbReference type="Gene3D" id="1.20.1080.10">
    <property type="entry name" value="Glycerol uptake facilitator protein"/>
    <property type="match status" value="1"/>
</dbReference>
<evidence type="ECO:0000256" key="5">
    <source>
        <dbReference type="ARBA" id="ARBA00023136"/>
    </source>
</evidence>
<evidence type="ECO:0000256" key="6">
    <source>
        <dbReference type="RuleBase" id="RU000477"/>
    </source>
</evidence>
<keyword evidence="3 6" id="KW-0812">Transmembrane</keyword>
<dbReference type="PANTHER" id="PTHR45724:SF13">
    <property type="entry name" value="AQUAPORIN NIP1-1-RELATED"/>
    <property type="match status" value="1"/>
</dbReference>
<evidence type="ECO:0000256" key="2">
    <source>
        <dbReference type="ARBA" id="ARBA00022448"/>
    </source>
</evidence>
<dbReference type="InterPro" id="IPR000425">
    <property type="entry name" value="MIP"/>
</dbReference>
<evidence type="ECO:0000256" key="7">
    <source>
        <dbReference type="SAM" id="Phobius"/>
    </source>
</evidence>
<proteinExistence type="inferred from homology"/>
<feature type="transmembrane region" description="Helical" evidence="7">
    <location>
        <begin position="7"/>
        <end position="30"/>
    </location>
</feature>
<dbReference type="PRINTS" id="PR00783">
    <property type="entry name" value="MINTRINSICP"/>
</dbReference>
<reference evidence="8 9" key="1">
    <citation type="submission" date="2015-08" db="EMBL/GenBank/DDBJ databases">
        <authorList>
            <person name="Babu N.S."/>
            <person name="Beckwith C.J."/>
            <person name="Beseler K.G."/>
            <person name="Brison A."/>
            <person name="Carone J.V."/>
            <person name="Caskin T.P."/>
            <person name="Diamond M."/>
            <person name="Durham M.E."/>
            <person name="Foxe J.M."/>
            <person name="Go M."/>
            <person name="Henderson B.A."/>
            <person name="Jones I.B."/>
            <person name="McGettigan J.A."/>
            <person name="Micheletti S.J."/>
            <person name="Nasrallah M.E."/>
            <person name="Ortiz D."/>
            <person name="Piller C.R."/>
            <person name="Privatt S.R."/>
            <person name="Schneider S.L."/>
            <person name="Sharp S."/>
            <person name="Smith T.C."/>
            <person name="Stanton J.D."/>
            <person name="Ullery H.E."/>
            <person name="Wilson R.J."/>
            <person name="Serrano M.G."/>
            <person name="Buck G."/>
            <person name="Lee V."/>
            <person name="Wang Y."/>
            <person name="Carvalho R."/>
            <person name="Voegtly L."/>
            <person name="Shi R."/>
            <person name="Duckworth R."/>
            <person name="Johnson A."/>
            <person name="Loviza R."/>
            <person name="Walstead R."/>
            <person name="Shah Z."/>
            <person name="Kiflezghi M."/>
            <person name="Wade K."/>
            <person name="Ball S.L."/>
            <person name="Bradley K.W."/>
            <person name="Asai D.J."/>
            <person name="Bowman C.A."/>
            <person name="Russell D.A."/>
            <person name="Pope W.H."/>
            <person name="Jacobs-Sera D."/>
            <person name="Hendrix R.W."/>
            <person name="Hatfull G.F."/>
        </authorList>
    </citation>
    <scope>NUCLEOTIDE SEQUENCE [LARGE SCALE GENOMIC DNA]</scope>
    <source>
        <strain evidence="8 9">DSM 27648</strain>
    </source>
</reference>
<protein>
    <submittedName>
        <fullName evidence="8">Glycerol uptake facilitator protein</fullName>
    </submittedName>
</protein>
<evidence type="ECO:0000256" key="4">
    <source>
        <dbReference type="ARBA" id="ARBA00022989"/>
    </source>
</evidence>
<dbReference type="GO" id="GO:0015267">
    <property type="term" value="F:channel activity"/>
    <property type="evidence" value="ECO:0007669"/>
    <property type="project" value="InterPro"/>
</dbReference>
<name>A0A0K1PX03_9BACT</name>
<comment type="similarity">
    <text evidence="6">Belongs to the MIP/aquaporin (TC 1.A.8) family.</text>
</comment>
<sequence>MLQLRRLVAEVFGTFLLVTVDCGGAVIGALSREVTAPARSVATGLLVMGMIYAVGDVSGAHFNPAVTFAFAVRGVFPWKRVLQYWAAQLVGAFLGIALLHVWFGNVANLGTTLPGFGAARAFGIEVVLTAILVSVILGTATQHRSIGASAALASGGAVALCSLFSRPISGASMNPARSLAPAIVSGATQDVWIYLVAPFLGALVAFLVMHLVHARVLPTERAAAQGDITSNAM</sequence>
<dbReference type="GO" id="GO:0016020">
    <property type="term" value="C:membrane"/>
    <property type="evidence" value="ECO:0007669"/>
    <property type="project" value="UniProtKB-SubCell"/>
</dbReference>
<dbReference type="Proteomes" id="UP000064967">
    <property type="component" value="Chromosome"/>
</dbReference>
<keyword evidence="9" id="KW-1185">Reference proteome</keyword>
<evidence type="ECO:0000313" key="9">
    <source>
        <dbReference type="Proteomes" id="UP000064967"/>
    </source>
</evidence>
<dbReference type="OrthoDB" id="9807293at2"/>
<dbReference type="KEGG" id="llu:AKJ09_04724"/>
<accession>A0A0K1PX03</accession>
<keyword evidence="5 7" id="KW-0472">Membrane</keyword>
<dbReference type="EMBL" id="CP012333">
    <property type="protein sequence ID" value="AKU98060.1"/>
    <property type="molecule type" value="Genomic_DNA"/>
</dbReference>
<keyword evidence="4 7" id="KW-1133">Transmembrane helix</keyword>
<dbReference type="InterPro" id="IPR022357">
    <property type="entry name" value="MIP_CS"/>
</dbReference>
<gene>
    <name evidence="8" type="ORF">AKJ09_04724</name>
</gene>
<dbReference type="Pfam" id="PF00230">
    <property type="entry name" value="MIP"/>
    <property type="match status" value="1"/>
</dbReference>
<feature type="transmembrane region" description="Helical" evidence="7">
    <location>
        <begin position="115"/>
        <end position="138"/>
    </location>
</feature>
<dbReference type="InterPro" id="IPR023271">
    <property type="entry name" value="Aquaporin-like"/>
</dbReference>
<feature type="transmembrane region" description="Helical" evidence="7">
    <location>
        <begin position="191"/>
        <end position="212"/>
    </location>
</feature>
<dbReference type="PANTHER" id="PTHR45724">
    <property type="entry name" value="AQUAPORIN NIP2-1"/>
    <property type="match status" value="1"/>
</dbReference>
<dbReference type="PROSITE" id="PS00221">
    <property type="entry name" value="MIP"/>
    <property type="match status" value="1"/>
</dbReference>
<evidence type="ECO:0000313" key="8">
    <source>
        <dbReference type="EMBL" id="AKU98060.1"/>
    </source>
</evidence>